<comment type="caution">
    <text evidence="2">The sequence shown here is derived from an EMBL/GenBank/DDBJ whole genome shotgun (WGS) entry which is preliminary data.</text>
</comment>
<dbReference type="Pfam" id="PF00093">
    <property type="entry name" value="VWC"/>
    <property type="match status" value="1"/>
</dbReference>
<evidence type="ECO:0000313" key="3">
    <source>
        <dbReference type="Proteomes" id="UP001151699"/>
    </source>
</evidence>
<dbReference type="EMBL" id="WJQU01000002">
    <property type="protein sequence ID" value="KAJ6642319.1"/>
    <property type="molecule type" value="Genomic_DNA"/>
</dbReference>
<feature type="domain" description="VWFC" evidence="1">
    <location>
        <begin position="39"/>
        <end position="95"/>
    </location>
</feature>
<sequence>MVLLSVPHQKIVQLSMTVICWKRRKAVVKNAKNNLFVDCIYKGIMYPSGAEWSDSDDPCSSLKCLAGVVTETNLQCYTPCNTPLPPRPGQCCPTCIGKFKSSSLGKNDFSK</sequence>
<dbReference type="Proteomes" id="UP001151699">
    <property type="component" value="Chromosome B"/>
</dbReference>
<proteinExistence type="predicted"/>
<evidence type="ECO:0000259" key="1">
    <source>
        <dbReference type="SMART" id="SM00214"/>
    </source>
</evidence>
<dbReference type="AlphaFoldDB" id="A0A9Q0N2A3"/>
<keyword evidence="3" id="KW-1185">Reference proteome</keyword>
<dbReference type="OrthoDB" id="6019304at2759"/>
<reference evidence="2" key="1">
    <citation type="submission" date="2022-07" db="EMBL/GenBank/DDBJ databases">
        <authorList>
            <person name="Trinca V."/>
            <person name="Uliana J.V.C."/>
            <person name="Torres T.T."/>
            <person name="Ward R.J."/>
            <person name="Monesi N."/>
        </authorList>
    </citation>
    <scope>NUCLEOTIDE SEQUENCE</scope>
    <source>
        <strain evidence="2">HSMRA1968</strain>
        <tissue evidence="2">Whole embryos</tissue>
    </source>
</reference>
<dbReference type="InterPro" id="IPR001007">
    <property type="entry name" value="VWF_dom"/>
</dbReference>
<organism evidence="2 3">
    <name type="scientific">Pseudolycoriella hygida</name>
    <dbReference type="NCBI Taxonomy" id="35572"/>
    <lineage>
        <taxon>Eukaryota</taxon>
        <taxon>Metazoa</taxon>
        <taxon>Ecdysozoa</taxon>
        <taxon>Arthropoda</taxon>
        <taxon>Hexapoda</taxon>
        <taxon>Insecta</taxon>
        <taxon>Pterygota</taxon>
        <taxon>Neoptera</taxon>
        <taxon>Endopterygota</taxon>
        <taxon>Diptera</taxon>
        <taxon>Nematocera</taxon>
        <taxon>Sciaroidea</taxon>
        <taxon>Sciaridae</taxon>
        <taxon>Pseudolycoriella</taxon>
    </lineage>
</organism>
<gene>
    <name evidence="2" type="primary">kcp_2</name>
    <name evidence="2" type="ORF">Bhyg_07266</name>
</gene>
<dbReference type="SUPFAM" id="SSF57603">
    <property type="entry name" value="FnI-like domain"/>
    <property type="match status" value="1"/>
</dbReference>
<accession>A0A9Q0N2A3</accession>
<dbReference type="Gene3D" id="6.20.200.20">
    <property type="match status" value="1"/>
</dbReference>
<name>A0A9Q0N2A3_9DIPT</name>
<dbReference type="SMART" id="SM00214">
    <property type="entry name" value="VWC"/>
    <property type="match status" value="1"/>
</dbReference>
<evidence type="ECO:0000313" key="2">
    <source>
        <dbReference type="EMBL" id="KAJ6642319.1"/>
    </source>
</evidence>
<protein>
    <submittedName>
        <fullName evidence="2">Kielin/chordin-like protein</fullName>
    </submittedName>
</protein>